<protein>
    <submittedName>
        <fullName evidence="2">Beta_elim_lyase domain-containing protein</fullName>
    </submittedName>
</protein>
<dbReference type="Proteomes" id="UP000095286">
    <property type="component" value="Unplaced"/>
</dbReference>
<sequence>MAPVIATQVTKTQPRVHNNKTTTNLLLTARPQLMMVSLRLNLFIVAKSKNLWIHADAAYLGGSFLLPEYQKYVIGMELLDSLIINMHTNADRRIHLTESHTLTYGNKRIYYIRLPINYPHITTDDIQYAFTVIFEVTEKYFNSKSIPFPWSLQK</sequence>
<evidence type="ECO:0000313" key="2">
    <source>
        <dbReference type="WBParaSite" id="RSKR_0000163000.1"/>
    </source>
</evidence>
<evidence type="ECO:0000313" key="1">
    <source>
        <dbReference type="Proteomes" id="UP000095286"/>
    </source>
</evidence>
<accession>A0AC35TKT7</accession>
<proteinExistence type="predicted"/>
<dbReference type="WBParaSite" id="RSKR_0000163000.1">
    <property type="protein sequence ID" value="RSKR_0000163000.1"/>
    <property type="gene ID" value="RSKR_0000163000"/>
</dbReference>
<reference evidence="2" key="1">
    <citation type="submission" date="2016-11" db="UniProtKB">
        <authorList>
            <consortium name="WormBaseParasite"/>
        </authorList>
    </citation>
    <scope>IDENTIFICATION</scope>
    <source>
        <strain evidence="2">KR3021</strain>
    </source>
</reference>
<name>A0AC35TKT7_9BILA</name>
<organism evidence="1 2">
    <name type="scientific">Rhabditophanes sp. KR3021</name>
    <dbReference type="NCBI Taxonomy" id="114890"/>
    <lineage>
        <taxon>Eukaryota</taxon>
        <taxon>Metazoa</taxon>
        <taxon>Ecdysozoa</taxon>
        <taxon>Nematoda</taxon>
        <taxon>Chromadorea</taxon>
        <taxon>Rhabditida</taxon>
        <taxon>Tylenchina</taxon>
        <taxon>Panagrolaimomorpha</taxon>
        <taxon>Strongyloidoidea</taxon>
        <taxon>Alloionematidae</taxon>
        <taxon>Rhabditophanes</taxon>
    </lineage>
</organism>